<dbReference type="PANTHER" id="PTHR48081">
    <property type="entry name" value="AB HYDROLASE SUPERFAMILY PROTEIN C4A8.06C"/>
    <property type="match status" value="1"/>
</dbReference>
<name>A0A1M8A5F5_MALS4</name>
<dbReference type="STRING" id="1230383.A0A1M8A5F5"/>
<organism evidence="5 6">
    <name type="scientific">Malassezia sympodialis (strain ATCC 42132)</name>
    <name type="common">Atopic eczema-associated yeast</name>
    <dbReference type="NCBI Taxonomy" id="1230383"/>
    <lineage>
        <taxon>Eukaryota</taxon>
        <taxon>Fungi</taxon>
        <taxon>Dikarya</taxon>
        <taxon>Basidiomycota</taxon>
        <taxon>Ustilaginomycotina</taxon>
        <taxon>Malasseziomycetes</taxon>
        <taxon>Malasseziales</taxon>
        <taxon>Malasseziaceae</taxon>
        <taxon>Malassezia</taxon>
    </lineage>
</organism>
<comment type="catalytic activity">
    <reaction evidence="2">
        <text>a diacylglycerol + H2O = a monoacylglycerol + a fatty acid + H(+)</text>
        <dbReference type="Rhea" id="RHEA:32731"/>
        <dbReference type="ChEBI" id="CHEBI:15377"/>
        <dbReference type="ChEBI" id="CHEBI:15378"/>
        <dbReference type="ChEBI" id="CHEBI:17408"/>
        <dbReference type="ChEBI" id="CHEBI:18035"/>
        <dbReference type="ChEBI" id="CHEBI:28868"/>
    </reaction>
</comment>
<keyword evidence="6" id="KW-1185">Reference proteome</keyword>
<dbReference type="Gene3D" id="3.40.50.1820">
    <property type="entry name" value="alpha/beta hydrolase"/>
    <property type="match status" value="1"/>
</dbReference>
<dbReference type="Pfam" id="PF07859">
    <property type="entry name" value="Abhydrolase_3"/>
    <property type="match status" value="1"/>
</dbReference>
<dbReference type="PANTHER" id="PTHR48081:SF26">
    <property type="entry name" value="ALPHA_BETA HYDROLASE FOLD-3 DOMAIN-CONTAINING PROTEIN"/>
    <property type="match status" value="1"/>
</dbReference>
<dbReference type="SUPFAM" id="SSF53474">
    <property type="entry name" value="alpha/beta-Hydrolases"/>
    <property type="match status" value="1"/>
</dbReference>
<dbReference type="GO" id="GO:0016787">
    <property type="term" value="F:hydrolase activity"/>
    <property type="evidence" value="ECO:0007669"/>
    <property type="project" value="UniProtKB-KW"/>
</dbReference>
<keyword evidence="1" id="KW-0378">Hydrolase</keyword>
<comment type="catalytic activity">
    <reaction evidence="3">
        <text>a monoacylglycerol + H2O = glycerol + a fatty acid + H(+)</text>
        <dbReference type="Rhea" id="RHEA:15245"/>
        <dbReference type="ChEBI" id="CHEBI:15377"/>
        <dbReference type="ChEBI" id="CHEBI:15378"/>
        <dbReference type="ChEBI" id="CHEBI:17408"/>
        <dbReference type="ChEBI" id="CHEBI:17754"/>
        <dbReference type="ChEBI" id="CHEBI:28868"/>
    </reaction>
</comment>
<feature type="domain" description="Alpha/beta hydrolase fold-3" evidence="4">
    <location>
        <begin position="133"/>
        <end position="363"/>
    </location>
</feature>
<dbReference type="Proteomes" id="UP000186303">
    <property type="component" value="Chromosome 3"/>
</dbReference>
<gene>
    <name evidence="5" type="ORF">MSYG_1960</name>
</gene>
<dbReference type="VEuPathDB" id="FungiDB:MSYG_1960"/>
<dbReference type="InterPro" id="IPR029058">
    <property type="entry name" value="AB_hydrolase_fold"/>
</dbReference>
<evidence type="ECO:0000313" key="5">
    <source>
        <dbReference type="EMBL" id="SHO77618.1"/>
    </source>
</evidence>
<evidence type="ECO:0000256" key="3">
    <source>
        <dbReference type="ARBA" id="ARBA00048461"/>
    </source>
</evidence>
<dbReference type="EMBL" id="LT671823">
    <property type="protein sequence ID" value="SHO77618.1"/>
    <property type="molecule type" value="Genomic_DNA"/>
</dbReference>
<dbReference type="InterPro" id="IPR013094">
    <property type="entry name" value="AB_hydrolase_3"/>
</dbReference>
<proteinExistence type="predicted"/>
<dbReference type="AlphaFoldDB" id="A0A1M8A5F5"/>
<sequence length="394" mass="43812">MSFFKMQPIPPRENGWREANNWVGMILSLLNNSGPGGIVAMPPAEISQVKDYVKKGRVDRDWFDPPSIDGFCGILSIKSGYKSNAYGSSLYQGPALVDPSWAKTRIRGLWFMHDGTLHAPQPSTFGGQERDVMLYFHGGAGVTFSAGDPFMGQTLCRTLSSRLKLDIFSVDYNLAPYAPFPVPIVQALAGYMYLINKYGYRPSQIFVGGDSFGAWITMQLEQYLRCDGKHLTNILDGKANTVSGVPGLLLLSPWLFLCDTKKPSRSEGGVGMKYDIVVLEFPEWGIDAMKVGPKHYSRCPVPLDHPWISPGMMSRESMKELPPMFVALGGLEALFDEDVEFVEKAKAMGVPVDLYVDPHGTHDIGTMFTFKDRFVHVCKSARNWLVKTSLENKT</sequence>
<evidence type="ECO:0000313" key="6">
    <source>
        <dbReference type="Proteomes" id="UP000186303"/>
    </source>
</evidence>
<dbReference type="InterPro" id="IPR050300">
    <property type="entry name" value="GDXG_lipolytic_enzyme"/>
</dbReference>
<reference evidence="6" key="1">
    <citation type="journal article" date="2017" name="Nucleic Acids Res.">
        <title>Proteogenomics produces comprehensive and highly accurate protein-coding gene annotation in a complete genome assembly of Malassezia sympodialis.</title>
        <authorList>
            <person name="Zhu Y."/>
            <person name="Engstroem P.G."/>
            <person name="Tellgren-Roth C."/>
            <person name="Baudo C.D."/>
            <person name="Kennell J.C."/>
            <person name="Sun S."/>
            <person name="Billmyre R.B."/>
            <person name="Schroeder M.S."/>
            <person name="Andersson A."/>
            <person name="Holm T."/>
            <person name="Sigurgeirsson B."/>
            <person name="Wu G."/>
            <person name="Sankaranarayanan S.R."/>
            <person name="Siddharthan R."/>
            <person name="Sanyal K."/>
            <person name="Lundeberg J."/>
            <person name="Nystedt B."/>
            <person name="Boekhout T."/>
            <person name="Dawson T.L. Jr."/>
            <person name="Heitman J."/>
            <person name="Scheynius A."/>
            <person name="Lehtioe J."/>
        </authorList>
    </citation>
    <scope>NUCLEOTIDE SEQUENCE [LARGE SCALE GENOMIC DNA]</scope>
    <source>
        <strain evidence="6">ATCC 42132</strain>
    </source>
</reference>
<evidence type="ECO:0000256" key="2">
    <source>
        <dbReference type="ARBA" id="ARBA00047591"/>
    </source>
</evidence>
<evidence type="ECO:0000256" key="1">
    <source>
        <dbReference type="ARBA" id="ARBA00022801"/>
    </source>
</evidence>
<accession>A0A1M8A5F5</accession>
<evidence type="ECO:0000259" key="4">
    <source>
        <dbReference type="Pfam" id="PF07859"/>
    </source>
</evidence>
<protein>
    <recommendedName>
        <fullName evidence="4">Alpha/beta hydrolase fold-3 domain-containing protein</fullName>
    </recommendedName>
</protein>
<dbReference type="OMA" id="PPCFIAN"/>
<dbReference type="OrthoDB" id="2152029at2759"/>